<feature type="domain" description="Replication protein A 70 kDa DNA-binding subunit B/D first OB fold" evidence="2">
    <location>
        <begin position="256"/>
        <end position="352"/>
    </location>
</feature>
<evidence type="ECO:0008006" key="7">
    <source>
        <dbReference type="Google" id="ProtNLM"/>
    </source>
</evidence>
<dbReference type="Gramene" id="KZM84071">
    <property type="protein sequence ID" value="KZM84071"/>
    <property type="gene ID" value="DCAR_028507"/>
</dbReference>
<dbReference type="Gene3D" id="2.40.50.140">
    <property type="entry name" value="Nucleic acid-binding proteins"/>
    <property type="match status" value="4"/>
</dbReference>
<dbReference type="InterPro" id="IPR012340">
    <property type="entry name" value="NA-bd_OB-fold"/>
</dbReference>
<proteinExistence type="predicted"/>
<keyword evidence="6" id="KW-1185">Reference proteome</keyword>
<evidence type="ECO:0000256" key="1">
    <source>
        <dbReference type="ARBA" id="ARBA00023125"/>
    </source>
</evidence>
<dbReference type="Pfam" id="PF02721">
    <property type="entry name" value="DUF223"/>
    <property type="match status" value="2"/>
</dbReference>
<evidence type="ECO:0000313" key="5">
    <source>
        <dbReference type="EMBL" id="WOH15022.1"/>
    </source>
</evidence>
<dbReference type="InterPro" id="IPR003871">
    <property type="entry name" value="RFA1B/D_OB_1st"/>
</dbReference>
<evidence type="ECO:0000259" key="3">
    <source>
        <dbReference type="Pfam" id="PF16900"/>
    </source>
</evidence>
<protein>
    <recommendedName>
        <fullName evidence="7">DUF223 domain-containing protein</fullName>
    </recommendedName>
</protein>
<evidence type="ECO:0000259" key="2">
    <source>
        <dbReference type="Pfam" id="PF02721"/>
    </source>
</evidence>
<dbReference type="GO" id="GO:0003677">
    <property type="term" value="F:DNA binding"/>
    <property type="evidence" value="ECO:0007669"/>
    <property type="project" value="UniProtKB-KW"/>
</dbReference>
<keyword evidence="1" id="KW-0238">DNA-binding</keyword>
<dbReference type="PANTHER" id="PTHR47165:SF4">
    <property type="entry name" value="OS03G0429900 PROTEIN"/>
    <property type="match status" value="1"/>
</dbReference>
<feature type="domain" description="Replication protein A 70 kDa DNA-binding subunit B/D first OB fold" evidence="2">
    <location>
        <begin position="12"/>
        <end position="106"/>
    </location>
</feature>
<reference evidence="4" key="1">
    <citation type="journal article" date="2016" name="Nat. Genet.">
        <title>A high-quality carrot genome assembly provides new insights into carotenoid accumulation and asterid genome evolution.</title>
        <authorList>
            <person name="Iorizzo M."/>
            <person name="Ellison S."/>
            <person name="Senalik D."/>
            <person name="Zeng P."/>
            <person name="Satapoomin P."/>
            <person name="Huang J."/>
            <person name="Bowman M."/>
            <person name="Iovene M."/>
            <person name="Sanseverino W."/>
            <person name="Cavagnaro P."/>
            <person name="Yildiz M."/>
            <person name="Macko-Podgorni A."/>
            <person name="Moranska E."/>
            <person name="Grzebelus E."/>
            <person name="Grzebelus D."/>
            <person name="Ashrafi H."/>
            <person name="Zheng Z."/>
            <person name="Cheng S."/>
            <person name="Spooner D."/>
            <person name="Van Deynze A."/>
            <person name="Simon P."/>
        </authorList>
    </citation>
    <scope>NUCLEOTIDE SEQUENCE [LARGE SCALE GENOMIC DNA]</scope>
    <source>
        <tissue evidence="4">Leaf</tissue>
    </source>
</reference>
<dbReference type="Pfam" id="PF16900">
    <property type="entry name" value="REPA_OB_2"/>
    <property type="match status" value="1"/>
</dbReference>
<dbReference type="Proteomes" id="UP000077755">
    <property type="component" value="Chromosome 9"/>
</dbReference>
<gene>
    <name evidence="4" type="ORF">DCAR_028507</name>
    <name evidence="5" type="ORF">DCAR_0934553</name>
</gene>
<dbReference type="SUPFAM" id="SSF50249">
    <property type="entry name" value="Nucleic acid-binding proteins"/>
    <property type="match status" value="4"/>
</dbReference>
<name>A0A175YLP6_DAUCS</name>
<dbReference type="PANTHER" id="PTHR47165">
    <property type="entry name" value="OS03G0429900 PROTEIN"/>
    <property type="match status" value="1"/>
</dbReference>
<sequence>MDSLLTLKAIEKQDWKIRVRVSRKWRHLRQNKQAVGVSMILVDENEIRIHAWMNSRVMLRLDESIVEGDVFDIDNFMVKPYGTNERNQCFTGDKRIFFTDSTVVKPSIGPHAFIPKHVFNCIPLNMVGKHASQDTYLIDVCGIVMDLEPIQHVMTITGKEQIFVRFLLADNSNNTVRATMWNEHAIFVHICVAITTQRPLIVIISSCKPLLWQGKLIVTNMQATRILYNSTHHAATILRAEQHTQGMETQNFKELEICPKKDWAVFVTVSREWRRIPINNQTVGLNLILIDQTNDRIHAWMNSTLMHRLEDKFVKDHTLLLKNFIVKKYRKSDNFKCFKADHYICLTPCTTVFRKESLLPGAYPHFFDFVPFSSFPEHGRQRKYLIDVVGIVLSVKPISYVIDRSAYRKDIIRFVIRDNNNATVNVAFENGLAHAFNVALMEAIEKPPIVVVGSCRVRMLGASPKIYQLPPTRFYLNPKHPAAEEIRGTIKT</sequence>
<organism evidence="4">
    <name type="scientific">Daucus carota subsp. sativus</name>
    <name type="common">Carrot</name>
    <dbReference type="NCBI Taxonomy" id="79200"/>
    <lineage>
        <taxon>Eukaryota</taxon>
        <taxon>Viridiplantae</taxon>
        <taxon>Streptophyta</taxon>
        <taxon>Embryophyta</taxon>
        <taxon>Tracheophyta</taxon>
        <taxon>Spermatophyta</taxon>
        <taxon>Magnoliopsida</taxon>
        <taxon>eudicotyledons</taxon>
        <taxon>Gunneridae</taxon>
        <taxon>Pentapetalae</taxon>
        <taxon>asterids</taxon>
        <taxon>campanulids</taxon>
        <taxon>Apiales</taxon>
        <taxon>Apiaceae</taxon>
        <taxon>Apioideae</taxon>
        <taxon>Scandiceae</taxon>
        <taxon>Daucinae</taxon>
        <taxon>Daucus</taxon>
        <taxon>Daucus sect. Daucus</taxon>
    </lineage>
</organism>
<dbReference type="AlphaFoldDB" id="A0A175YLP6"/>
<dbReference type="EMBL" id="LNRQ01000008">
    <property type="protein sequence ID" value="KZM84071.1"/>
    <property type="molecule type" value="Genomic_DNA"/>
</dbReference>
<evidence type="ECO:0000313" key="6">
    <source>
        <dbReference type="Proteomes" id="UP000077755"/>
    </source>
</evidence>
<dbReference type="EMBL" id="CP093351">
    <property type="protein sequence ID" value="WOH15022.1"/>
    <property type="molecule type" value="Genomic_DNA"/>
</dbReference>
<dbReference type="STRING" id="79200.A0A175YLP6"/>
<evidence type="ECO:0000313" key="4">
    <source>
        <dbReference type="EMBL" id="KZM84071.1"/>
    </source>
</evidence>
<reference evidence="5" key="2">
    <citation type="submission" date="2022-03" db="EMBL/GenBank/DDBJ databases">
        <title>Draft title - Genomic analysis of global carrot germplasm unveils the trajectory of domestication and the origin of high carotenoid orange carrot.</title>
        <authorList>
            <person name="Iorizzo M."/>
            <person name="Ellison S."/>
            <person name="Senalik D."/>
            <person name="Macko-Podgorni A."/>
            <person name="Grzebelus D."/>
            <person name="Bostan H."/>
            <person name="Rolling W."/>
            <person name="Curaba J."/>
            <person name="Simon P."/>
        </authorList>
    </citation>
    <scope>NUCLEOTIDE SEQUENCE</scope>
    <source>
        <tissue evidence="5">Leaf</tissue>
    </source>
</reference>
<accession>A0A175YLP6</accession>
<dbReference type="InterPro" id="IPR031657">
    <property type="entry name" value="REPA_OB_2"/>
</dbReference>
<feature type="domain" description="Replication protein A OB" evidence="3">
    <location>
        <begin position="135"/>
        <end position="219"/>
    </location>
</feature>